<keyword evidence="3" id="KW-0645">Protease</keyword>
<dbReference type="RefSeq" id="WP_120048709.1">
    <property type="nucleotide sequence ID" value="NZ_RAHX01000001.1"/>
</dbReference>
<evidence type="ECO:0000256" key="1">
    <source>
        <dbReference type="SAM" id="Phobius"/>
    </source>
</evidence>
<dbReference type="GO" id="GO:0006508">
    <property type="term" value="P:proteolysis"/>
    <property type="evidence" value="ECO:0007669"/>
    <property type="project" value="UniProtKB-KW"/>
</dbReference>
<feature type="transmembrane region" description="Helical" evidence="1">
    <location>
        <begin position="175"/>
        <end position="195"/>
    </location>
</feature>
<dbReference type="EMBL" id="RAHX01000001">
    <property type="protein sequence ID" value="RJY09698.1"/>
    <property type="molecule type" value="Genomic_DNA"/>
</dbReference>
<dbReference type="Proteomes" id="UP000285232">
    <property type="component" value="Unassembled WGS sequence"/>
</dbReference>
<evidence type="ECO:0000313" key="4">
    <source>
        <dbReference type="Proteomes" id="UP000285232"/>
    </source>
</evidence>
<dbReference type="InterPro" id="IPR003675">
    <property type="entry name" value="Rce1/LyrA-like_dom"/>
</dbReference>
<keyword evidence="4" id="KW-1185">Reference proteome</keyword>
<feature type="transmembrane region" description="Helical" evidence="1">
    <location>
        <begin position="226"/>
        <end position="248"/>
    </location>
</feature>
<dbReference type="Pfam" id="PF02517">
    <property type="entry name" value="Rce1-like"/>
    <property type="match status" value="1"/>
</dbReference>
<feature type="transmembrane region" description="Helical" evidence="1">
    <location>
        <begin position="146"/>
        <end position="163"/>
    </location>
</feature>
<sequence length="251" mass="26368">MVTIPSPLRRAIRSCHHTAAGLLAFLRRPRIEANENLSIGNRFSIGAGLFAISLAVTAVFGLLALPIILATDLTTGERLNEALAGSAWSVMLAVVLIGPLVEEIIFRGWLSGTWRAVFASALALGTIYAGSAIVDPYFAEGSAVKSGLLALGAVAIVLGLSPLDRGRRIVGFGQAFPTIFYVQAIIFGALHFTNYAATSPVIALVATLPLVACGLIWGYARIRLGFASAVMLHAAYNVPAAMGSVFLMQSN</sequence>
<dbReference type="GO" id="GO:0008237">
    <property type="term" value="F:metallopeptidase activity"/>
    <property type="evidence" value="ECO:0007669"/>
    <property type="project" value="UniProtKB-KW"/>
</dbReference>
<dbReference type="AlphaFoldDB" id="A0A419RV83"/>
<dbReference type="GO" id="GO:0080120">
    <property type="term" value="P:CAAX-box protein maturation"/>
    <property type="evidence" value="ECO:0007669"/>
    <property type="project" value="UniProtKB-ARBA"/>
</dbReference>
<feature type="transmembrane region" description="Helical" evidence="1">
    <location>
        <begin position="113"/>
        <end position="134"/>
    </location>
</feature>
<dbReference type="OrthoDB" id="7427644at2"/>
<evidence type="ECO:0000313" key="3">
    <source>
        <dbReference type="EMBL" id="RJY09698.1"/>
    </source>
</evidence>
<keyword evidence="1" id="KW-0472">Membrane</keyword>
<name>A0A419RV83_9SPHN</name>
<dbReference type="GO" id="GO:0004175">
    <property type="term" value="F:endopeptidase activity"/>
    <property type="evidence" value="ECO:0007669"/>
    <property type="project" value="UniProtKB-ARBA"/>
</dbReference>
<comment type="caution">
    <text evidence="3">The sequence shown here is derived from an EMBL/GenBank/DDBJ whole genome shotgun (WGS) entry which is preliminary data.</text>
</comment>
<keyword evidence="1" id="KW-0812">Transmembrane</keyword>
<keyword evidence="1" id="KW-1133">Transmembrane helix</keyword>
<organism evidence="3 4">
    <name type="scientific">Aurantiacibacter aquimixticola</name>
    <dbReference type="NCBI Taxonomy" id="1958945"/>
    <lineage>
        <taxon>Bacteria</taxon>
        <taxon>Pseudomonadati</taxon>
        <taxon>Pseudomonadota</taxon>
        <taxon>Alphaproteobacteria</taxon>
        <taxon>Sphingomonadales</taxon>
        <taxon>Erythrobacteraceae</taxon>
        <taxon>Aurantiacibacter</taxon>
    </lineage>
</organism>
<feature type="transmembrane region" description="Helical" evidence="1">
    <location>
        <begin position="82"/>
        <end position="101"/>
    </location>
</feature>
<protein>
    <submittedName>
        <fullName evidence="3">CPBP family intramembrane metalloprotease</fullName>
    </submittedName>
</protein>
<keyword evidence="3" id="KW-0378">Hydrolase</keyword>
<feature type="transmembrane region" description="Helical" evidence="1">
    <location>
        <begin position="201"/>
        <end position="219"/>
    </location>
</feature>
<proteinExistence type="predicted"/>
<accession>A0A419RV83</accession>
<evidence type="ECO:0000259" key="2">
    <source>
        <dbReference type="Pfam" id="PF02517"/>
    </source>
</evidence>
<keyword evidence="3" id="KW-0482">Metalloprotease</keyword>
<feature type="transmembrane region" description="Helical" evidence="1">
    <location>
        <begin position="47"/>
        <end position="70"/>
    </location>
</feature>
<feature type="domain" description="CAAX prenyl protease 2/Lysostaphin resistance protein A-like" evidence="2">
    <location>
        <begin position="87"/>
        <end position="238"/>
    </location>
</feature>
<reference evidence="3 4" key="1">
    <citation type="journal article" date="2017" name="Int. J. Syst. Evol. Microbiol.">
        <title>Erythrobacter aquimixticola sp. nov., isolated from the junction between the ocean and a freshwater spring.</title>
        <authorList>
            <person name="Park S."/>
            <person name="Jung Y.T."/>
            <person name="Choi S.J."/>
            <person name="Yoon J.H."/>
        </authorList>
    </citation>
    <scope>NUCLEOTIDE SEQUENCE [LARGE SCALE GENOMIC DNA]</scope>
    <source>
        <strain evidence="3 4">JSSK-14</strain>
    </source>
</reference>
<gene>
    <name evidence="3" type="ORF">D6201_10340</name>
</gene>